<evidence type="ECO:0000256" key="1">
    <source>
        <dbReference type="SAM" id="MobiDB-lite"/>
    </source>
</evidence>
<reference evidence="2 3" key="1">
    <citation type="journal article" date="2024" name="BMC Genomics">
        <title>De novo assembly and annotation of Popillia japonica's genome with initial clues to its potential as an invasive pest.</title>
        <authorList>
            <person name="Cucini C."/>
            <person name="Boschi S."/>
            <person name="Funari R."/>
            <person name="Cardaioli E."/>
            <person name="Iannotti N."/>
            <person name="Marturano G."/>
            <person name="Paoli F."/>
            <person name="Bruttini M."/>
            <person name="Carapelli A."/>
            <person name="Frati F."/>
            <person name="Nardi F."/>
        </authorList>
    </citation>
    <scope>NUCLEOTIDE SEQUENCE [LARGE SCALE GENOMIC DNA]</scope>
    <source>
        <strain evidence="2">DMR45628</strain>
    </source>
</reference>
<proteinExistence type="predicted"/>
<sequence>MKIMKTIYIDDGDETVFGWNEDEDEEKRVASLEIHENDREEITPGMDVESSDGEDFEDDYLVEESLFEGFSEGNNDETEGKNVAQVGQPPLGKN</sequence>
<protein>
    <submittedName>
        <fullName evidence="2">Uncharacterized protein</fullName>
    </submittedName>
</protein>
<dbReference type="AlphaFoldDB" id="A0AAW1MGN8"/>
<evidence type="ECO:0000313" key="2">
    <source>
        <dbReference type="EMBL" id="KAK9745947.1"/>
    </source>
</evidence>
<dbReference type="EMBL" id="JASPKY010000043">
    <property type="protein sequence ID" value="KAK9745947.1"/>
    <property type="molecule type" value="Genomic_DNA"/>
</dbReference>
<accession>A0AAW1MGN8</accession>
<name>A0AAW1MGN8_POPJA</name>
<comment type="caution">
    <text evidence="2">The sequence shown here is derived from an EMBL/GenBank/DDBJ whole genome shotgun (WGS) entry which is preliminary data.</text>
</comment>
<evidence type="ECO:0000313" key="3">
    <source>
        <dbReference type="Proteomes" id="UP001458880"/>
    </source>
</evidence>
<feature type="region of interest" description="Disordered" evidence="1">
    <location>
        <begin position="69"/>
        <end position="94"/>
    </location>
</feature>
<organism evidence="2 3">
    <name type="scientific">Popillia japonica</name>
    <name type="common">Japanese beetle</name>
    <dbReference type="NCBI Taxonomy" id="7064"/>
    <lineage>
        <taxon>Eukaryota</taxon>
        <taxon>Metazoa</taxon>
        <taxon>Ecdysozoa</taxon>
        <taxon>Arthropoda</taxon>
        <taxon>Hexapoda</taxon>
        <taxon>Insecta</taxon>
        <taxon>Pterygota</taxon>
        <taxon>Neoptera</taxon>
        <taxon>Endopterygota</taxon>
        <taxon>Coleoptera</taxon>
        <taxon>Polyphaga</taxon>
        <taxon>Scarabaeiformia</taxon>
        <taxon>Scarabaeidae</taxon>
        <taxon>Rutelinae</taxon>
        <taxon>Popillia</taxon>
    </lineage>
</organism>
<dbReference type="Proteomes" id="UP001458880">
    <property type="component" value="Unassembled WGS sequence"/>
</dbReference>
<gene>
    <name evidence="2" type="ORF">QE152_g6472</name>
</gene>
<keyword evidence="3" id="KW-1185">Reference proteome</keyword>